<dbReference type="AlphaFoldDB" id="A0A0H2R6H6"/>
<reference evidence="1 2" key="1">
    <citation type="submission" date="2015-04" db="EMBL/GenBank/DDBJ databases">
        <title>Complete genome sequence of Schizopora paradoxa KUC8140, a cosmopolitan wood degrader in East Asia.</title>
        <authorList>
            <consortium name="DOE Joint Genome Institute"/>
            <person name="Min B."/>
            <person name="Park H."/>
            <person name="Jang Y."/>
            <person name="Kim J.-J."/>
            <person name="Kim K.H."/>
            <person name="Pangilinan J."/>
            <person name="Lipzen A."/>
            <person name="Riley R."/>
            <person name="Grigoriev I.V."/>
            <person name="Spatafora J.W."/>
            <person name="Choi I.-G."/>
        </authorList>
    </citation>
    <scope>NUCLEOTIDE SEQUENCE [LARGE SCALE GENOMIC DNA]</scope>
    <source>
        <strain evidence="1 2">KUC8140</strain>
    </source>
</reference>
<organism evidence="1 2">
    <name type="scientific">Schizopora paradoxa</name>
    <dbReference type="NCBI Taxonomy" id="27342"/>
    <lineage>
        <taxon>Eukaryota</taxon>
        <taxon>Fungi</taxon>
        <taxon>Dikarya</taxon>
        <taxon>Basidiomycota</taxon>
        <taxon>Agaricomycotina</taxon>
        <taxon>Agaricomycetes</taxon>
        <taxon>Hymenochaetales</taxon>
        <taxon>Schizoporaceae</taxon>
        <taxon>Schizopora</taxon>
    </lineage>
</organism>
<dbReference type="InParanoid" id="A0A0H2R6H6"/>
<name>A0A0H2R6H6_9AGAM</name>
<gene>
    <name evidence="1" type="ORF">SCHPADRAFT_648783</name>
</gene>
<dbReference type="Proteomes" id="UP000053477">
    <property type="component" value="Unassembled WGS sequence"/>
</dbReference>
<evidence type="ECO:0000313" key="1">
    <source>
        <dbReference type="EMBL" id="KLO07434.1"/>
    </source>
</evidence>
<sequence length="175" mass="20057">MISIRLRTTFYFRRPTVQSRCAVDPLRASKTMPFRLHAHSPDWWSLRALPLSTDVVSATIFFLLSGALCRVSSHTGLPFTPRRASGHRHHANSVEWMQRAKSLNGNSYARIHRRLAPHPPSRLRRVLFTFSCATYAYIYRIFPIVLPQISSLVADEDFDELLMVPSRAQPETTHA</sequence>
<accession>A0A0H2R6H6</accession>
<protein>
    <submittedName>
        <fullName evidence="1">Uncharacterized protein</fullName>
    </submittedName>
</protein>
<evidence type="ECO:0000313" key="2">
    <source>
        <dbReference type="Proteomes" id="UP000053477"/>
    </source>
</evidence>
<keyword evidence="2" id="KW-1185">Reference proteome</keyword>
<proteinExistence type="predicted"/>
<dbReference type="EMBL" id="KQ086139">
    <property type="protein sequence ID" value="KLO07434.1"/>
    <property type="molecule type" value="Genomic_DNA"/>
</dbReference>